<reference evidence="1 2" key="1">
    <citation type="submission" date="2016-11" db="EMBL/GenBank/DDBJ databases">
        <authorList>
            <person name="Jaros S."/>
            <person name="Januszkiewicz K."/>
            <person name="Wedrychowicz H."/>
        </authorList>
    </citation>
    <scope>NUCLEOTIDE SEQUENCE [LARGE SCALE GENOMIC DNA]</scope>
    <source>
        <strain evidence="1 2">DSM 15970</strain>
    </source>
</reference>
<evidence type="ECO:0000313" key="1">
    <source>
        <dbReference type="EMBL" id="SHI42423.1"/>
    </source>
</evidence>
<name>A0A1M6B1Q8_9FIRM</name>
<accession>A0A1M6B1Q8</accession>
<dbReference type="AlphaFoldDB" id="A0A1M6B1Q8"/>
<keyword evidence="2" id="KW-1185">Reference proteome</keyword>
<dbReference type="EMBL" id="FQYT01000003">
    <property type="protein sequence ID" value="SHI42423.1"/>
    <property type="molecule type" value="Genomic_DNA"/>
</dbReference>
<gene>
    <name evidence="1" type="ORF">SAMN02745691_00232</name>
</gene>
<proteinExistence type="predicted"/>
<dbReference type="Proteomes" id="UP000184342">
    <property type="component" value="Unassembled WGS sequence"/>
</dbReference>
<dbReference type="STRING" id="1122934.SAMN02745691_00232"/>
<organism evidence="1 2">
    <name type="scientific">Parasporobacterium paucivorans DSM 15970</name>
    <dbReference type="NCBI Taxonomy" id="1122934"/>
    <lineage>
        <taxon>Bacteria</taxon>
        <taxon>Bacillati</taxon>
        <taxon>Bacillota</taxon>
        <taxon>Clostridia</taxon>
        <taxon>Lachnospirales</taxon>
        <taxon>Lachnospiraceae</taxon>
        <taxon>Parasporobacterium</taxon>
    </lineage>
</organism>
<dbReference type="RefSeq" id="WP_073992536.1">
    <property type="nucleotide sequence ID" value="NZ_FQYT01000003.1"/>
</dbReference>
<protein>
    <submittedName>
        <fullName evidence="1">Virus ReqiPepy6 Gp37-like protein</fullName>
    </submittedName>
</protein>
<dbReference type="OrthoDB" id="1958058at2"/>
<sequence>MDFIIATDKKVELGYLNMSKTLDIDLGNTNDFELTLDLDDWGLNSYTYGYLLYANGTEYGGIIEDIKVNTQDNTIKLKGYTWRGLLVQKIIEPPAGIAYKTVSGDANTVMASLIGSVFDGLIIADTELSGFTVNYQFDRYTTMLAGLEKMLASVGARLNIYFDVTDMLVHLGAVAIMDYSDTLEYSQDHQIDFLTRDYRCGINHLICLGSGELTAREVVHLYLQADGTIGSLKYYSGLAERVAVFDYPNAEDMASLTEAGLDRFAELLNYQSLQMTIGEISANIGDLVGGRERITGLSMVKPIKQKILKISGNTEKIEFKVGD</sequence>
<evidence type="ECO:0000313" key="2">
    <source>
        <dbReference type="Proteomes" id="UP000184342"/>
    </source>
</evidence>